<feature type="compositionally biased region" description="Low complexity" evidence="1">
    <location>
        <begin position="38"/>
        <end position="62"/>
    </location>
</feature>
<feature type="region of interest" description="Disordered" evidence="1">
    <location>
        <begin position="177"/>
        <end position="196"/>
    </location>
</feature>
<keyword evidence="2" id="KW-0812">Transmembrane</keyword>
<feature type="transmembrane region" description="Helical" evidence="2">
    <location>
        <begin position="206"/>
        <end position="228"/>
    </location>
</feature>
<evidence type="ECO:0000256" key="2">
    <source>
        <dbReference type="SAM" id="Phobius"/>
    </source>
</evidence>
<organism evidence="3 4">
    <name type="scientific">Tribonema minus</name>
    <dbReference type="NCBI Taxonomy" id="303371"/>
    <lineage>
        <taxon>Eukaryota</taxon>
        <taxon>Sar</taxon>
        <taxon>Stramenopiles</taxon>
        <taxon>Ochrophyta</taxon>
        <taxon>PX clade</taxon>
        <taxon>Xanthophyceae</taxon>
        <taxon>Tribonematales</taxon>
        <taxon>Tribonemataceae</taxon>
        <taxon>Tribonema</taxon>
    </lineage>
</organism>
<feature type="region of interest" description="Disordered" evidence="1">
    <location>
        <begin position="38"/>
        <end position="101"/>
    </location>
</feature>
<accession>A0A835YKX2</accession>
<feature type="compositionally biased region" description="Gly residues" evidence="1">
    <location>
        <begin position="70"/>
        <end position="84"/>
    </location>
</feature>
<name>A0A835YKX2_9STRA</name>
<sequence>MDADGFVLVDANGYATGKTFGLSGRTASTSGKMPARIATASDTDSMSSSGDSSLASSTTSGGENDTCGGSNAGGGDGVGAGGDGDAVNSSGSGSGDAAEGDGECGDGILAAVKNSLAGSRALGGDYFHVHFADAAAHALEQRGWGSFLADRVRPMYKSSKKRARKLARGARKRFYGGSAWSSKDAGASSPPPLLPRRRPREINWHACAVSAIVLLAAAMVTAAVYAVALKVSAAALPVTVVGPTGRTTTLTLRTYSTLAAAEARVARAIPGSSADPDAVASPETVPWRLYHEEQRLEDSSRSLESYGVRPGAELSAVAAVRVRVNIYDKATVPTGKKGSTDSGARNLPIEGAEGGHEDTYDSYGRHQLWHQGNRLNDAQILYNYCSGGGNTNDSSNSKVGGSSSASSGGTSGGGGDGGDSDEIVSCELDFASVTPVTAAGVLTVTATTLLWAGYALMFGAPLGL</sequence>
<protein>
    <recommendedName>
        <fullName evidence="5">Ubiquitin-like domain-containing protein</fullName>
    </recommendedName>
</protein>
<evidence type="ECO:0000313" key="4">
    <source>
        <dbReference type="Proteomes" id="UP000664859"/>
    </source>
</evidence>
<evidence type="ECO:0000313" key="3">
    <source>
        <dbReference type="EMBL" id="KAG5177242.1"/>
    </source>
</evidence>
<feature type="compositionally biased region" description="Low complexity" evidence="1">
    <location>
        <begin position="85"/>
        <end position="97"/>
    </location>
</feature>
<reference evidence="3" key="1">
    <citation type="submission" date="2021-02" db="EMBL/GenBank/DDBJ databases">
        <title>First Annotated Genome of the Yellow-green Alga Tribonema minus.</title>
        <authorList>
            <person name="Mahan K.M."/>
        </authorList>
    </citation>
    <scope>NUCLEOTIDE SEQUENCE</scope>
    <source>
        <strain evidence="3">UTEX B ZZ1240</strain>
    </source>
</reference>
<evidence type="ECO:0000256" key="1">
    <source>
        <dbReference type="SAM" id="MobiDB-lite"/>
    </source>
</evidence>
<evidence type="ECO:0008006" key="5">
    <source>
        <dbReference type="Google" id="ProtNLM"/>
    </source>
</evidence>
<dbReference type="AlphaFoldDB" id="A0A835YKX2"/>
<dbReference type="EMBL" id="JAFCMP010000527">
    <property type="protein sequence ID" value="KAG5177242.1"/>
    <property type="molecule type" value="Genomic_DNA"/>
</dbReference>
<dbReference type="Proteomes" id="UP000664859">
    <property type="component" value="Unassembled WGS sequence"/>
</dbReference>
<feature type="compositionally biased region" description="Low complexity" evidence="1">
    <location>
        <begin position="393"/>
        <end position="408"/>
    </location>
</feature>
<keyword evidence="2" id="KW-0472">Membrane</keyword>
<keyword evidence="2" id="KW-1133">Transmembrane helix</keyword>
<gene>
    <name evidence="3" type="ORF">JKP88DRAFT_350766</name>
</gene>
<feature type="region of interest" description="Disordered" evidence="1">
    <location>
        <begin position="393"/>
        <end position="419"/>
    </location>
</feature>
<feature type="region of interest" description="Disordered" evidence="1">
    <location>
        <begin position="332"/>
        <end position="359"/>
    </location>
</feature>
<proteinExistence type="predicted"/>
<keyword evidence="4" id="KW-1185">Reference proteome</keyword>
<comment type="caution">
    <text evidence="3">The sequence shown here is derived from an EMBL/GenBank/DDBJ whole genome shotgun (WGS) entry which is preliminary data.</text>
</comment>